<evidence type="ECO:0008006" key="3">
    <source>
        <dbReference type="Google" id="ProtNLM"/>
    </source>
</evidence>
<dbReference type="Proteomes" id="UP000245926">
    <property type="component" value="Chromosome"/>
</dbReference>
<dbReference type="EMBL" id="CP029550">
    <property type="protein sequence ID" value="AWN40992.1"/>
    <property type="molecule type" value="Genomic_DNA"/>
</dbReference>
<name>A0A2U8W6H2_9HYPH</name>
<reference evidence="2" key="1">
    <citation type="submission" date="2018-05" db="EMBL/GenBank/DDBJ databases">
        <title>Complete Genome Sequence of Methylobacterium sp. 17SD2-17.</title>
        <authorList>
            <person name="Srinivasan S."/>
        </authorList>
    </citation>
    <scope>NUCLEOTIDE SEQUENCE [LARGE SCALE GENOMIC DNA]</scope>
    <source>
        <strain evidence="2">17SD2-17</strain>
    </source>
</reference>
<organism evidence="1 2">
    <name type="scientific">Methylobacterium durans</name>
    <dbReference type="NCBI Taxonomy" id="2202825"/>
    <lineage>
        <taxon>Bacteria</taxon>
        <taxon>Pseudomonadati</taxon>
        <taxon>Pseudomonadota</taxon>
        <taxon>Alphaproteobacteria</taxon>
        <taxon>Hyphomicrobiales</taxon>
        <taxon>Methylobacteriaceae</taxon>
        <taxon>Methylobacterium</taxon>
    </lineage>
</organism>
<dbReference type="AlphaFoldDB" id="A0A2U8W6H2"/>
<gene>
    <name evidence="1" type="ORF">DK389_11235</name>
</gene>
<dbReference type="KEGG" id="mets:DK389_11235"/>
<keyword evidence="2" id="KW-1185">Reference proteome</keyword>
<dbReference type="OrthoDB" id="7995069at2"/>
<proteinExistence type="predicted"/>
<sequence length="98" mass="11239">MANLRSERTGLPFVVFISQKDGARHDVRVKVSASAKVRADEMGSYAARPCRHTDGRRLPPHEEKLLEAWIEKNIDVLTRYWDGEIEYTEDALGQIRTL</sequence>
<evidence type="ECO:0000313" key="1">
    <source>
        <dbReference type="EMBL" id="AWN40992.1"/>
    </source>
</evidence>
<evidence type="ECO:0000313" key="2">
    <source>
        <dbReference type="Proteomes" id="UP000245926"/>
    </source>
</evidence>
<accession>A0A2U8W6H2</accession>
<protein>
    <recommendedName>
        <fullName evidence="3">DUF4160 domain-containing protein</fullName>
    </recommendedName>
</protein>